<dbReference type="GO" id="GO:0015288">
    <property type="term" value="F:porin activity"/>
    <property type="evidence" value="ECO:0007669"/>
    <property type="project" value="TreeGrafter"/>
</dbReference>
<evidence type="ECO:0000256" key="7">
    <source>
        <dbReference type="ARBA" id="ARBA00023237"/>
    </source>
</evidence>
<protein>
    <submittedName>
        <fullName evidence="10">TolC family protein</fullName>
    </submittedName>
</protein>
<evidence type="ECO:0000313" key="10">
    <source>
        <dbReference type="EMBL" id="HGS04306.1"/>
    </source>
</evidence>
<dbReference type="GO" id="GO:0009279">
    <property type="term" value="C:cell outer membrane"/>
    <property type="evidence" value="ECO:0007669"/>
    <property type="project" value="UniProtKB-SubCell"/>
</dbReference>
<evidence type="ECO:0000256" key="2">
    <source>
        <dbReference type="ARBA" id="ARBA00007613"/>
    </source>
</evidence>
<dbReference type="InterPro" id="IPR003423">
    <property type="entry name" value="OMP_efflux"/>
</dbReference>
<name>A0A7V4LBY9_9BACT</name>
<dbReference type="Gene3D" id="1.20.1600.10">
    <property type="entry name" value="Outer membrane efflux proteins (OEP)"/>
    <property type="match status" value="1"/>
</dbReference>
<proteinExistence type="inferred from homology"/>
<keyword evidence="4" id="KW-1134">Transmembrane beta strand</keyword>
<evidence type="ECO:0000256" key="6">
    <source>
        <dbReference type="ARBA" id="ARBA00023136"/>
    </source>
</evidence>
<evidence type="ECO:0000256" key="5">
    <source>
        <dbReference type="ARBA" id="ARBA00022692"/>
    </source>
</evidence>
<dbReference type="PANTHER" id="PTHR30026">
    <property type="entry name" value="OUTER MEMBRANE PROTEIN TOLC"/>
    <property type="match status" value="1"/>
</dbReference>
<feature type="coiled-coil region" evidence="8">
    <location>
        <begin position="185"/>
        <end position="233"/>
    </location>
</feature>
<dbReference type="SUPFAM" id="SSF56954">
    <property type="entry name" value="Outer membrane efflux proteins (OEP)"/>
    <property type="match status" value="1"/>
</dbReference>
<dbReference type="AlphaFoldDB" id="A0A7V4LBY9"/>
<keyword evidence="5" id="KW-0812">Transmembrane</keyword>
<dbReference type="PANTHER" id="PTHR30026:SF20">
    <property type="entry name" value="OUTER MEMBRANE PROTEIN TOLC"/>
    <property type="match status" value="1"/>
</dbReference>
<evidence type="ECO:0000256" key="3">
    <source>
        <dbReference type="ARBA" id="ARBA00022448"/>
    </source>
</evidence>
<organism evidence="10">
    <name type="scientific">Desulfobacca acetoxidans</name>
    <dbReference type="NCBI Taxonomy" id="60893"/>
    <lineage>
        <taxon>Bacteria</taxon>
        <taxon>Pseudomonadati</taxon>
        <taxon>Thermodesulfobacteriota</taxon>
        <taxon>Desulfobaccia</taxon>
        <taxon>Desulfobaccales</taxon>
        <taxon>Desulfobaccaceae</taxon>
        <taxon>Desulfobacca</taxon>
    </lineage>
</organism>
<feature type="signal peptide" evidence="9">
    <location>
        <begin position="1"/>
        <end position="18"/>
    </location>
</feature>
<accession>A0A7V4LBY9</accession>
<comment type="caution">
    <text evidence="10">The sequence shown here is derived from an EMBL/GenBank/DDBJ whole genome shotgun (WGS) entry which is preliminary data.</text>
</comment>
<comment type="subcellular location">
    <subcellularLocation>
        <location evidence="1">Cell outer membrane</location>
    </subcellularLocation>
</comment>
<feature type="chain" id="PRO_5031237669" evidence="9">
    <location>
        <begin position="19"/>
        <end position="446"/>
    </location>
</feature>
<keyword evidence="3" id="KW-0813">Transport</keyword>
<evidence type="ECO:0000256" key="8">
    <source>
        <dbReference type="SAM" id="Coils"/>
    </source>
</evidence>
<dbReference type="EMBL" id="DSXI01000054">
    <property type="protein sequence ID" value="HGS04306.1"/>
    <property type="molecule type" value="Genomic_DNA"/>
</dbReference>
<keyword evidence="9" id="KW-0732">Signal</keyword>
<dbReference type="Pfam" id="PF02321">
    <property type="entry name" value="OEP"/>
    <property type="match status" value="2"/>
</dbReference>
<dbReference type="GO" id="GO:0015562">
    <property type="term" value="F:efflux transmembrane transporter activity"/>
    <property type="evidence" value="ECO:0007669"/>
    <property type="project" value="InterPro"/>
</dbReference>
<keyword evidence="6" id="KW-0472">Membrane</keyword>
<keyword evidence="7" id="KW-0998">Cell outer membrane</keyword>
<reference evidence="10" key="1">
    <citation type="journal article" date="2020" name="mSystems">
        <title>Genome- and Community-Level Interaction Insights into Carbon Utilization and Element Cycling Functions of Hydrothermarchaeota in Hydrothermal Sediment.</title>
        <authorList>
            <person name="Zhou Z."/>
            <person name="Liu Y."/>
            <person name="Xu W."/>
            <person name="Pan J."/>
            <person name="Luo Z.H."/>
            <person name="Li M."/>
        </authorList>
    </citation>
    <scope>NUCLEOTIDE SEQUENCE [LARGE SCALE GENOMIC DNA]</scope>
    <source>
        <strain evidence="10">SpSt-548</strain>
    </source>
</reference>
<comment type="similarity">
    <text evidence="2">Belongs to the outer membrane factor (OMF) (TC 1.B.17) family.</text>
</comment>
<evidence type="ECO:0000256" key="9">
    <source>
        <dbReference type="SAM" id="SignalP"/>
    </source>
</evidence>
<evidence type="ECO:0000256" key="4">
    <source>
        <dbReference type="ARBA" id="ARBA00022452"/>
    </source>
</evidence>
<gene>
    <name evidence="10" type="ORF">ENT08_00950</name>
</gene>
<keyword evidence="8" id="KW-0175">Coiled coil</keyword>
<dbReference type="InterPro" id="IPR051906">
    <property type="entry name" value="TolC-like"/>
</dbReference>
<evidence type="ECO:0000256" key="1">
    <source>
        <dbReference type="ARBA" id="ARBA00004442"/>
    </source>
</evidence>
<dbReference type="GO" id="GO:1990281">
    <property type="term" value="C:efflux pump complex"/>
    <property type="evidence" value="ECO:0007669"/>
    <property type="project" value="TreeGrafter"/>
</dbReference>
<sequence>MWLFFCCLWLILTTPAWAQPQPPAAGNLLTLEEAVNTALRDNRQVKNATLEVSKSEHLLAAMRTRRWPIFEVIVAENWLLTPQPNFNALGGVPGVLPMPIPITSATNLVSNRQPTAIMTGLMAQPLSQQYRIGLNISRHDVMRDITREQLRAKRQSVASEVKRLYYGILQTQSSLESTEEDIKFLRELNRLASRYLKEKTVLKSELLEAQARLAQEEQQQIVLRNQLATQKEQLNDLMGRNILTEFRVNPVPEATALENDLEGARTRALQQRPEVREAKLRIRQAEYDRWIKKSEYIPDISFIATYARTVNLSPVPENLGFAGFMMTWEPFDWGRKRHELASKTQAVAQTQNMSREMESQVLIDVDSKFRNLQASRGQLKASRAAQEAAREKLKETVDAFRNETALVKDVLEAQARLAQANSEYQKSLSGFWTAKAEFEKAMGEEK</sequence>